<gene>
    <name evidence="2" type="ORF">BCR35DRAFT_351662</name>
</gene>
<feature type="region of interest" description="Disordered" evidence="1">
    <location>
        <begin position="209"/>
        <end position="243"/>
    </location>
</feature>
<accession>A0A1Y2FRJ8</accession>
<dbReference type="Proteomes" id="UP000193467">
    <property type="component" value="Unassembled WGS sequence"/>
</dbReference>
<protein>
    <submittedName>
        <fullName evidence="2">Uncharacterized protein</fullName>
    </submittedName>
</protein>
<sequence length="324" mass="34933">MSCSPLAPCSSVALSGPLPHSSLLHLALHHLHEEPATASQTTEGGQAVPTRQQLDTARERRVLILTSDQALLRDQLADERDVSLVGTRRNTDQAGLLDRIEIKHLPTSAHLTYFLTTVYTHSSPASARKAFVETGAKVSVDPSYLPFPPTLVVLHNASEYLAEDSAQRAGLEAFGSVLALFSSTFAYLTPSSPPLLVLHDRAALSLSTPVIPPHLSRPHKRRRKGASSSDDADEPAGPPPEADKLGLEEVVAYFFDWIGHVERIPTSPTSVLGEAQKTFVLTLSPSKRRLPPSVDLVQAEYSVTQLEALDAAAEEEGVQIELVG</sequence>
<proteinExistence type="predicted"/>
<name>A0A1Y2FRJ8_9BASI</name>
<feature type="region of interest" description="Disordered" evidence="1">
    <location>
        <begin position="35"/>
        <end position="54"/>
    </location>
</feature>
<dbReference type="AlphaFoldDB" id="A0A1Y2FRJ8"/>
<evidence type="ECO:0000256" key="1">
    <source>
        <dbReference type="SAM" id="MobiDB-lite"/>
    </source>
</evidence>
<dbReference type="EMBL" id="MCGR01000016">
    <property type="protein sequence ID" value="ORY85335.1"/>
    <property type="molecule type" value="Genomic_DNA"/>
</dbReference>
<dbReference type="STRING" id="106004.A0A1Y2FRJ8"/>
<evidence type="ECO:0000313" key="3">
    <source>
        <dbReference type="Proteomes" id="UP000193467"/>
    </source>
</evidence>
<feature type="compositionally biased region" description="Polar residues" evidence="1">
    <location>
        <begin position="37"/>
        <end position="54"/>
    </location>
</feature>
<reference evidence="2 3" key="1">
    <citation type="submission" date="2016-07" db="EMBL/GenBank/DDBJ databases">
        <title>Pervasive Adenine N6-methylation of Active Genes in Fungi.</title>
        <authorList>
            <consortium name="DOE Joint Genome Institute"/>
            <person name="Mondo S.J."/>
            <person name="Dannebaum R.O."/>
            <person name="Kuo R.C."/>
            <person name="Labutti K."/>
            <person name="Haridas S."/>
            <person name="Kuo A."/>
            <person name="Salamov A."/>
            <person name="Ahrendt S.R."/>
            <person name="Lipzen A."/>
            <person name="Sullivan W."/>
            <person name="Andreopoulos W.B."/>
            <person name="Clum A."/>
            <person name="Lindquist E."/>
            <person name="Daum C."/>
            <person name="Ramamoorthy G.K."/>
            <person name="Gryganskyi A."/>
            <person name="Culley D."/>
            <person name="Magnuson J.K."/>
            <person name="James T.Y."/>
            <person name="O'Malley M.A."/>
            <person name="Stajich J.E."/>
            <person name="Spatafora J.W."/>
            <person name="Visel A."/>
            <person name="Grigoriev I.V."/>
        </authorList>
    </citation>
    <scope>NUCLEOTIDE SEQUENCE [LARGE SCALE GENOMIC DNA]</scope>
    <source>
        <strain evidence="2 3">62-1032</strain>
    </source>
</reference>
<organism evidence="2 3">
    <name type="scientific">Leucosporidium creatinivorum</name>
    <dbReference type="NCBI Taxonomy" id="106004"/>
    <lineage>
        <taxon>Eukaryota</taxon>
        <taxon>Fungi</taxon>
        <taxon>Dikarya</taxon>
        <taxon>Basidiomycota</taxon>
        <taxon>Pucciniomycotina</taxon>
        <taxon>Microbotryomycetes</taxon>
        <taxon>Leucosporidiales</taxon>
        <taxon>Leucosporidium</taxon>
    </lineage>
</organism>
<comment type="caution">
    <text evidence="2">The sequence shown here is derived from an EMBL/GenBank/DDBJ whole genome shotgun (WGS) entry which is preliminary data.</text>
</comment>
<feature type="compositionally biased region" description="Basic residues" evidence="1">
    <location>
        <begin position="216"/>
        <end position="225"/>
    </location>
</feature>
<dbReference type="InParanoid" id="A0A1Y2FRJ8"/>
<evidence type="ECO:0000313" key="2">
    <source>
        <dbReference type="EMBL" id="ORY85335.1"/>
    </source>
</evidence>
<keyword evidence="3" id="KW-1185">Reference proteome</keyword>
<dbReference type="OrthoDB" id="3224367at2759"/>